<feature type="compositionally biased region" description="Low complexity" evidence="1">
    <location>
        <begin position="12"/>
        <end position="23"/>
    </location>
</feature>
<dbReference type="AlphaFoldDB" id="A0AAD8J1V1"/>
<evidence type="ECO:0000313" key="2">
    <source>
        <dbReference type="EMBL" id="KAK1395766.1"/>
    </source>
</evidence>
<evidence type="ECO:0000313" key="3">
    <source>
        <dbReference type="Proteomes" id="UP001237642"/>
    </source>
</evidence>
<protein>
    <submittedName>
        <fullName evidence="2">Uncharacterized protein</fullName>
    </submittedName>
</protein>
<reference evidence="2" key="2">
    <citation type="submission" date="2023-05" db="EMBL/GenBank/DDBJ databases">
        <authorList>
            <person name="Schelkunov M.I."/>
        </authorList>
    </citation>
    <scope>NUCLEOTIDE SEQUENCE</scope>
    <source>
        <strain evidence="2">Hsosn_3</strain>
        <tissue evidence="2">Leaf</tissue>
    </source>
</reference>
<evidence type="ECO:0000256" key="1">
    <source>
        <dbReference type="SAM" id="MobiDB-lite"/>
    </source>
</evidence>
<dbReference type="EMBL" id="JAUIZM010000002">
    <property type="protein sequence ID" value="KAK1395766.1"/>
    <property type="molecule type" value="Genomic_DNA"/>
</dbReference>
<keyword evidence="3" id="KW-1185">Reference proteome</keyword>
<reference evidence="2" key="1">
    <citation type="submission" date="2023-02" db="EMBL/GenBank/DDBJ databases">
        <title>Genome of toxic invasive species Heracleum sosnowskyi carries increased number of genes despite the absence of recent whole-genome duplications.</title>
        <authorList>
            <person name="Schelkunov M."/>
            <person name="Shtratnikova V."/>
            <person name="Makarenko M."/>
            <person name="Klepikova A."/>
            <person name="Omelchenko D."/>
            <person name="Novikova G."/>
            <person name="Obukhova E."/>
            <person name="Bogdanov V."/>
            <person name="Penin A."/>
            <person name="Logacheva M."/>
        </authorList>
    </citation>
    <scope>NUCLEOTIDE SEQUENCE</scope>
    <source>
        <strain evidence="2">Hsosn_3</strain>
        <tissue evidence="2">Leaf</tissue>
    </source>
</reference>
<organism evidence="2 3">
    <name type="scientific">Heracleum sosnowskyi</name>
    <dbReference type="NCBI Taxonomy" id="360622"/>
    <lineage>
        <taxon>Eukaryota</taxon>
        <taxon>Viridiplantae</taxon>
        <taxon>Streptophyta</taxon>
        <taxon>Embryophyta</taxon>
        <taxon>Tracheophyta</taxon>
        <taxon>Spermatophyta</taxon>
        <taxon>Magnoliopsida</taxon>
        <taxon>eudicotyledons</taxon>
        <taxon>Gunneridae</taxon>
        <taxon>Pentapetalae</taxon>
        <taxon>asterids</taxon>
        <taxon>campanulids</taxon>
        <taxon>Apiales</taxon>
        <taxon>Apiaceae</taxon>
        <taxon>Apioideae</taxon>
        <taxon>apioid superclade</taxon>
        <taxon>Tordylieae</taxon>
        <taxon>Tordyliinae</taxon>
        <taxon>Heracleum</taxon>
    </lineage>
</organism>
<feature type="region of interest" description="Disordered" evidence="1">
    <location>
        <begin position="1"/>
        <end position="23"/>
    </location>
</feature>
<gene>
    <name evidence="2" type="ORF">POM88_005629</name>
</gene>
<dbReference type="Proteomes" id="UP001237642">
    <property type="component" value="Unassembled WGS sequence"/>
</dbReference>
<name>A0AAD8J1V1_9APIA</name>
<comment type="caution">
    <text evidence="2">The sequence shown here is derived from an EMBL/GenBank/DDBJ whole genome shotgun (WGS) entry which is preliminary data.</text>
</comment>
<proteinExistence type="predicted"/>
<accession>A0AAD8J1V1</accession>
<sequence length="154" mass="17365">MSSGGRHGRTTAASASQSLSSSSSAVRHHLISRGNSRFLNVFVLHKFFRKLAYHRGNKHRTRWTSWRLIGNFGSNSGSMQLPVQPRSREEAQNRSHGFDQQMLQQAYSQYHSAQQKGAPGMQCQHPNKIGMVGPSVQDHDMRMANIQMQDLMSI</sequence>